<evidence type="ECO:0000259" key="2">
    <source>
        <dbReference type="Pfam" id="PF22181"/>
    </source>
</evidence>
<dbReference type="EMBL" id="JBEPBX010000002">
    <property type="protein sequence ID" value="MER6612472.1"/>
    <property type="molecule type" value="Genomic_DNA"/>
</dbReference>
<name>A0ABV1UQD5_9ACTN</name>
<dbReference type="GO" id="GO:0016757">
    <property type="term" value="F:glycosyltransferase activity"/>
    <property type="evidence" value="ECO:0007669"/>
    <property type="project" value="UniProtKB-KW"/>
</dbReference>
<organism evidence="3 4">
    <name type="scientific">Streptomyces xantholiticus</name>
    <dbReference type="NCBI Taxonomy" id="68285"/>
    <lineage>
        <taxon>Bacteria</taxon>
        <taxon>Bacillati</taxon>
        <taxon>Actinomycetota</taxon>
        <taxon>Actinomycetes</taxon>
        <taxon>Kitasatosporales</taxon>
        <taxon>Streptomycetaceae</taxon>
        <taxon>Streptomyces</taxon>
    </lineage>
</organism>
<dbReference type="InterPro" id="IPR054028">
    <property type="entry name" value="TarS/TarP_linker"/>
</dbReference>
<feature type="domain" description="TarS/TarP linker" evidence="2">
    <location>
        <begin position="220"/>
        <end position="318"/>
    </location>
</feature>
<comment type="caution">
    <text evidence="3">The sequence shown here is derived from an EMBL/GenBank/DDBJ whole genome shotgun (WGS) entry which is preliminary data.</text>
</comment>
<dbReference type="Pfam" id="PF22181">
    <property type="entry name" value="TarS_linker"/>
    <property type="match status" value="1"/>
</dbReference>
<dbReference type="RefSeq" id="WP_351974885.1">
    <property type="nucleotide sequence ID" value="NZ_JBEPBX010000002.1"/>
</dbReference>
<accession>A0ABV1UQD5</accession>
<protein>
    <submittedName>
        <fullName evidence="3">Glycosyltransferase</fullName>
        <ecNumber evidence="3">2.4.-.-</ecNumber>
    </submittedName>
</protein>
<dbReference type="PANTHER" id="PTHR22916">
    <property type="entry name" value="GLYCOSYLTRANSFERASE"/>
    <property type="match status" value="1"/>
</dbReference>
<reference evidence="3 4" key="1">
    <citation type="submission" date="2024-06" db="EMBL/GenBank/DDBJ databases">
        <title>The Natural Products Discovery Center: Release of the First 8490 Sequenced Strains for Exploring Actinobacteria Biosynthetic Diversity.</title>
        <authorList>
            <person name="Kalkreuter E."/>
            <person name="Kautsar S.A."/>
            <person name="Yang D."/>
            <person name="Bader C.D."/>
            <person name="Teijaro C.N."/>
            <person name="Fluegel L."/>
            <person name="Davis C.M."/>
            <person name="Simpson J.R."/>
            <person name="Lauterbach L."/>
            <person name="Steele A.D."/>
            <person name="Gui C."/>
            <person name="Meng S."/>
            <person name="Li G."/>
            <person name="Viehrig K."/>
            <person name="Ye F."/>
            <person name="Su P."/>
            <person name="Kiefer A.F."/>
            <person name="Nichols A."/>
            <person name="Cepeda A.J."/>
            <person name="Yan W."/>
            <person name="Fan B."/>
            <person name="Jiang Y."/>
            <person name="Adhikari A."/>
            <person name="Zheng C.-J."/>
            <person name="Schuster L."/>
            <person name="Cowan T.M."/>
            <person name="Smanski M.J."/>
            <person name="Chevrette M.G."/>
            <person name="De Carvalho L.P.S."/>
            <person name="Shen B."/>
        </authorList>
    </citation>
    <scope>NUCLEOTIDE SEQUENCE [LARGE SCALE GENOMIC DNA]</scope>
    <source>
        <strain evidence="3 4">NPDC000837</strain>
    </source>
</reference>
<evidence type="ECO:0000259" key="1">
    <source>
        <dbReference type="Pfam" id="PF00535"/>
    </source>
</evidence>
<dbReference type="EC" id="2.4.-.-" evidence="3"/>
<keyword evidence="4" id="KW-1185">Reference proteome</keyword>
<gene>
    <name evidence="3" type="ORF">ABT276_03540</name>
</gene>
<sequence length="645" mass="71113">MVKVSVVVPVHNGGHYLDDCAPSLLGQSLGPDAYEVVYVDDGSTDDSVARLEKLAAAHPHVRIERIANSGWPGRPRNVGIELARGEYVHFVDHDDLLGPQALERMYELAVRNRSDVVLGKVSSTMVRPKSVFKRTVESCTADNFQLMETLTPHKMFRREFLLEHGIRFPEGPWILEDMPFVIAAYLKAERISVLGDYPCYYWLKREDGGNNTQSMFTDRHDFFGNLRHAIRTVKEGTEPGERQNGMLHRLYRAEVLQRVSEGEVLNLEPQERQRRFEAVRAIALEEFPPAVRDGFAAVTKLRATLLEEGRLDSLVALADRIRQVRAHTEVDGVRWQDGELRADVRLSLLRPDGEPLALVEQGGRLLLDPELLKDVPGVDEWEVEDPYAHAYGEFIVKDRDREDWWFPEGELDIRLEPLGEGRSRLVAAGTLRVDPLSLKGGQPLETGPHDVWAFFQLLGIGRQPRVGGPAAVPGEGAACGPALVGSPARIAIPYWTKGGQLAVDMDERLRRLGTELAARAGAAVGPRPGDGRATLALPLLSAGASGRLVLEVRVGKGPSAQTLPAFITAGVECTLSLADRIPLPDGRHPVTLVTATAPKAKTPPFAVAVLRRGRVVRLQEPGAPAPAPSFTDRARGKVRRVLKRH</sequence>
<dbReference type="Gene3D" id="3.90.550.10">
    <property type="entry name" value="Spore Coat Polysaccharide Biosynthesis Protein SpsA, Chain A"/>
    <property type="match status" value="1"/>
</dbReference>
<dbReference type="Proteomes" id="UP001445472">
    <property type="component" value="Unassembled WGS sequence"/>
</dbReference>
<dbReference type="InterPro" id="IPR001173">
    <property type="entry name" value="Glyco_trans_2-like"/>
</dbReference>
<evidence type="ECO:0000313" key="3">
    <source>
        <dbReference type="EMBL" id="MER6612472.1"/>
    </source>
</evidence>
<feature type="domain" description="Glycosyltransferase 2-like" evidence="1">
    <location>
        <begin position="5"/>
        <end position="129"/>
    </location>
</feature>
<dbReference type="SUPFAM" id="SSF53448">
    <property type="entry name" value="Nucleotide-diphospho-sugar transferases"/>
    <property type="match status" value="1"/>
</dbReference>
<proteinExistence type="predicted"/>
<dbReference type="InterPro" id="IPR029044">
    <property type="entry name" value="Nucleotide-diphossugar_trans"/>
</dbReference>
<keyword evidence="3" id="KW-0328">Glycosyltransferase</keyword>
<keyword evidence="3" id="KW-0808">Transferase</keyword>
<dbReference type="PANTHER" id="PTHR22916:SF3">
    <property type="entry name" value="UDP-GLCNAC:BETAGAL BETA-1,3-N-ACETYLGLUCOSAMINYLTRANSFERASE-LIKE PROTEIN 1"/>
    <property type="match status" value="1"/>
</dbReference>
<evidence type="ECO:0000313" key="4">
    <source>
        <dbReference type="Proteomes" id="UP001445472"/>
    </source>
</evidence>
<dbReference type="Pfam" id="PF00535">
    <property type="entry name" value="Glycos_transf_2"/>
    <property type="match status" value="1"/>
</dbReference>
<dbReference type="CDD" id="cd00761">
    <property type="entry name" value="Glyco_tranf_GTA_type"/>
    <property type="match status" value="1"/>
</dbReference>